<keyword evidence="2" id="KW-0732">Signal</keyword>
<protein>
    <recommendedName>
        <fullName evidence="5">Ig-like domain-containing protein</fullName>
    </recommendedName>
</protein>
<dbReference type="Proteomes" id="UP001153712">
    <property type="component" value="Chromosome 3"/>
</dbReference>
<evidence type="ECO:0000313" key="3">
    <source>
        <dbReference type="EMBL" id="CAG9860484.1"/>
    </source>
</evidence>
<evidence type="ECO:0000256" key="1">
    <source>
        <dbReference type="SAM" id="Phobius"/>
    </source>
</evidence>
<accession>A0A9N9TU68</accession>
<dbReference type="InterPro" id="IPR013783">
    <property type="entry name" value="Ig-like_fold"/>
</dbReference>
<keyword evidence="1" id="KW-0812">Transmembrane</keyword>
<dbReference type="EMBL" id="OU900096">
    <property type="protein sequence ID" value="CAG9860484.1"/>
    <property type="molecule type" value="Genomic_DNA"/>
</dbReference>
<dbReference type="Gene3D" id="2.60.40.10">
    <property type="entry name" value="Immunoglobulins"/>
    <property type="match status" value="1"/>
</dbReference>
<evidence type="ECO:0000256" key="2">
    <source>
        <dbReference type="SAM" id="SignalP"/>
    </source>
</evidence>
<dbReference type="AlphaFoldDB" id="A0A9N9TU68"/>
<dbReference type="PANTHER" id="PTHR21261">
    <property type="entry name" value="BEAT PROTEIN"/>
    <property type="match status" value="1"/>
</dbReference>
<proteinExistence type="predicted"/>
<dbReference type="InterPro" id="IPR036179">
    <property type="entry name" value="Ig-like_dom_sf"/>
</dbReference>
<keyword evidence="1" id="KW-0472">Membrane</keyword>
<gene>
    <name evidence="3" type="ORF">PHYEVI_LOCUS6837</name>
</gene>
<feature type="transmembrane region" description="Helical" evidence="1">
    <location>
        <begin position="256"/>
        <end position="276"/>
    </location>
</feature>
<keyword evidence="4" id="KW-1185">Reference proteome</keyword>
<dbReference type="PANTHER" id="PTHR21261:SF2">
    <property type="entry name" value="GH04238P-RELATED"/>
    <property type="match status" value="1"/>
</dbReference>
<dbReference type="SUPFAM" id="SSF48726">
    <property type="entry name" value="Immunoglobulin"/>
    <property type="match status" value="1"/>
</dbReference>
<organism evidence="3 4">
    <name type="scientific">Phyllotreta striolata</name>
    <name type="common">Striped flea beetle</name>
    <name type="synonym">Crioceris striolata</name>
    <dbReference type="NCBI Taxonomy" id="444603"/>
    <lineage>
        <taxon>Eukaryota</taxon>
        <taxon>Metazoa</taxon>
        <taxon>Ecdysozoa</taxon>
        <taxon>Arthropoda</taxon>
        <taxon>Hexapoda</taxon>
        <taxon>Insecta</taxon>
        <taxon>Pterygota</taxon>
        <taxon>Neoptera</taxon>
        <taxon>Endopterygota</taxon>
        <taxon>Coleoptera</taxon>
        <taxon>Polyphaga</taxon>
        <taxon>Cucujiformia</taxon>
        <taxon>Chrysomeloidea</taxon>
        <taxon>Chrysomelidae</taxon>
        <taxon>Galerucinae</taxon>
        <taxon>Alticini</taxon>
        <taxon>Phyllotreta</taxon>
    </lineage>
</organism>
<feature type="signal peptide" evidence="2">
    <location>
        <begin position="1"/>
        <end position="24"/>
    </location>
</feature>
<dbReference type="OrthoDB" id="6478865at2759"/>
<evidence type="ECO:0000313" key="4">
    <source>
        <dbReference type="Proteomes" id="UP001153712"/>
    </source>
</evidence>
<sequence>MNNKPLKVLFIIVAILYALNTTESVQINYIKVPQAVKNDSNISVIMDCNYSLRPDDTDLVIKWYLNENMVYQWIPPKAPQSFGALKNKVDLKYKATDDPKSVHRAMKIFNPTNDIAGEYKCSVYSFTDEDYFIKNMHVFVPEKTLEIFKSGHDERTVNFTCLATETFPKPNLLMFKSYKDHYHRKGLSTVQWDVSKHNSGRFTTYIVSSLNREYLQDGSIIRCELRIPDTGYVKMRSILYYSEVDKDSGSTNRSQFFNVIIKIIFLLIVNFVFCNFM</sequence>
<evidence type="ECO:0008006" key="5">
    <source>
        <dbReference type="Google" id="ProtNLM"/>
    </source>
</evidence>
<feature type="chain" id="PRO_5040208051" description="Ig-like domain-containing protein" evidence="2">
    <location>
        <begin position="25"/>
        <end position="277"/>
    </location>
</feature>
<reference evidence="3" key="1">
    <citation type="submission" date="2022-01" db="EMBL/GenBank/DDBJ databases">
        <authorList>
            <person name="King R."/>
        </authorList>
    </citation>
    <scope>NUCLEOTIDE SEQUENCE</scope>
</reference>
<keyword evidence="1" id="KW-1133">Transmembrane helix</keyword>
<name>A0A9N9TU68_PHYSR</name>